<dbReference type="EMBL" id="WHLY01000002">
    <property type="protein sequence ID" value="MPR36634.1"/>
    <property type="molecule type" value="Genomic_DNA"/>
</dbReference>
<accession>A0A7C9BKY2</accession>
<dbReference type="Proteomes" id="UP000479293">
    <property type="component" value="Unassembled WGS sequence"/>
</dbReference>
<sequence length="106" mass="12108">MKTPASTQTTLPVRLTSNDTTAYLLAYVQSGMLFNYNESGELEAFLCERTVADTGIPLDQFKHMIELEGFKAMLTYYPDAFLRLGQNRYVRCEILPYTMKQHIEAA</sequence>
<keyword evidence="2" id="KW-1185">Reference proteome</keyword>
<evidence type="ECO:0000313" key="2">
    <source>
        <dbReference type="Proteomes" id="UP000479293"/>
    </source>
</evidence>
<comment type="caution">
    <text evidence="1">The sequence shown here is derived from an EMBL/GenBank/DDBJ whole genome shotgun (WGS) entry which is preliminary data.</text>
</comment>
<evidence type="ECO:0000313" key="1">
    <source>
        <dbReference type="EMBL" id="MPR36634.1"/>
    </source>
</evidence>
<name>A0A7C9BKY2_9BACT</name>
<dbReference type="AlphaFoldDB" id="A0A7C9BKY2"/>
<reference evidence="1 2" key="1">
    <citation type="submission" date="2019-10" db="EMBL/GenBank/DDBJ databases">
        <title>Draft Genome Sequence of Cytophagaceae sp. SJW1-29.</title>
        <authorList>
            <person name="Choi A."/>
        </authorList>
    </citation>
    <scope>NUCLEOTIDE SEQUENCE [LARGE SCALE GENOMIC DNA]</scope>
    <source>
        <strain evidence="1 2">SJW1-29</strain>
    </source>
</reference>
<gene>
    <name evidence="1" type="ORF">GBK04_25640</name>
</gene>
<dbReference type="RefSeq" id="WP_152764718.1">
    <property type="nucleotide sequence ID" value="NZ_WHLY01000002.1"/>
</dbReference>
<proteinExistence type="predicted"/>
<organism evidence="1 2">
    <name type="scientific">Salmonirosea aquatica</name>
    <dbReference type="NCBI Taxonomy" id="2654236"/>
    <lineage>
        <taxon>Bacteria</taxon>
        <taxon>Pseudomonadati</taxon>
        <taxon>Bacteroidota</taxon>
        <taxon>Cytophagia</taxon>
        <taxon>Cytophagales</taxon>
        <taxon>Spirosomataceae</taxon>
        <taxon>Salmonirosea</taxon>
    </lineage>
</organism>
<protein>
    <submittedName>
        <fullName evidence="1">Uncharacterized protein</fullName>
    </submittedName>
</protein>